<proteinExistence type="predicted"/>
<evidence type="ECO:0000313" key="4">
    <source>
        <dbReference type="Proteomes" id="UP001321421"/>
    </source>
</evidence>
<dbReference type="Proteomes" id="UP001321421">
    <property type="component" value="Chromosome"/>
</dbReference>
<feature type="region of interest" description="Disordered" evidence="1">
    <location>
        <begin position="462"/>
        <end position="487"/>
    </location>
</feature>
<dbReference type="Pfam" id="PF02720">
    <property type="entry name" value="DUF222"/>
    <property type="match status" value="1"/>
</dbReference>
<accession>A0ABN6YJD3</accession>
<name>A0ABN6YJD3_9MICO</name>
<feature type="region of interest" description="Disordered" evidence="1">
    <location>
        <begin position="83"/>
        <end position="137"/>
    </location>
</feature>
<gene>
    <name evidence="3" type="ORF">GCM10025872_11050</name>
</gene>
<feature type="region of interest" description="Disordered" evidence="1">
    <location>
        <begin position="259"/>
        <end position="391"/>
    </location>
</feature>
<feature type="compositionally biased region" description="Basic and acidic residues" evidence="1">
    <location>
        <begin position="283"/>
        <end position="305"/>
    </location>
</feature>
<dbReference type="InterPro" id="IPR003870">
    <property type="entry name" value="DUF222"/>
</dbReference>
<feature type="domain" description="DUF222" evidence="2">
    <location>
        <begin position="395"/>
        <end position="543"/>
    </location>
</feature>
<evidence type="ECO:0000313" key="3">
    <source>
        <dbReference type="EMBL" id="BDZ57448.1"/>
    </source>
</evidence>
<sequence>MLHQLGEDDLVDLGRAAIALTRAGESLAVEVTTEALTRGTIAGSTAASPTHWVRELGSGIEPAQAHRVATVATELAQHASLAPFDATGPDAGAGPQSQAAASEHAADDSDAGAGDGHAGDSGHDREGGEGSALVEGDPSGRALIREVVRTGLVNIRAVAHALDHAPRLQRLIPTATRAETLSWYLALGDDATDKDRRALTRRLIARFEPGDLDRSEAAAQARETLTFQHLPNGLVRLVAELSPGNAAIVQQAISHLAAPRPTPCDHVDTKDNAGQPPRTTGPRPERASAPEHEQRRQKKPSRDTDETTDQQPTGAEPEPESETATEPDPGTFTTAQPDDNTEAVAGPDSARFTAAQSGDTAAEAVAEPVSGAFTTGRPGGTVPEPGTGLQPLARMPQAAIDAGAKLYDDRTPGKRRADALMELIQHATDQLPRPARGSITGSSKAVVILDLATLQAHADPPDILVPDKLRPPGSGALPRPPGTLPGTGRTLTGELLAPATLRTIACNAGIIPAVLDSNSQLIDLGREERLYTGHLRTAVVLRDQHCTFPGCDRPPTGATCTT</sequence>
<dbReference type="RefSeq" id="WP_289232527.1">
    <property type="nucleotide sequence ID" value="NZ_AP027735.1"/>
</dbReference>
<dbReference type="EMBL" id="AP027735">
    <property type="protein sequence ID" value="BDZ57448.1"/>
    <property type="molecule type" value="Genomic_DNA"/>
</dbReference>
<feature type="compositionally biased region" description="Low complexity" evidence="1">
    <location>
        <begin position="89"/>
        <end position="103"/>
    </location>
</feature>
<keyword evidence="4" id="KW-1185">Reference proteome</keyword>
<evidence type="ECO:0000259" key="2">
    <source>
        <dbReference type="Pfam" id="PF02720"/>
    </source>
</evidence>
<organism evidence="3 4">
    <name type="scientific">Barrientosiimonas endolithica</name>
    <dbReference type="NCBI Taxonomy" id="1535208"/>
    <lineage>
        <taxon>Bacteria</taxon>
        <taxon>Bacillati</taxon>
        <taxon>Actinomycetota</taxon>
        <taxon>Actinomycetes</taxon>
        <taxon>Micrococcales</taxon>
        <taxon>Dermacoccaceae</taxon>
        <taxon>Barrientosiimonas</taxon>
    </lineage>
</organism>
<feature type="compositionally biased region" description="Basic and acidic residues" evidence="1">
    <location>
        <begin position="117"/>
        <end position="128"/>
    </location>
</feature>
<reference evidence="4" key="1">
    <citation type="journal article" date="2019" name="Int. J. Syst. Evol. Microbiol.">
        <title>The Global Catalogue of Microorganisms (GCM) 10K type strain sequencing project: providing services to taxonomists for standard genome sequencing and annotation.</title>
        <authorList>
            <consortium name="The Broad Institute Genomics Platform"/>
            <consortium name="The Broad Institute Genome Sequencing Center for Infectious Disease"/>
            <person name="Wu L."/>
            <person name="Ma J."/>
        </authorList>
    </citation>
    <scope>NUCLEOTIDE SEQUENCE [LARGE SCALE GENOMIC DNA]</scope>
    <source>
        <strain evidence="4">NBRC 110608</strain>
    </source>
</reference>
<evidence type="ECO:0000256" key="1">
    <source>
        <dbReference type="SAM" id="MobiDB-lite"/>
    </source>
</evidence>
<protein>
    <recommendedName>
        <fullName evidence="2">DUF222 domain-containing protein</fullName>
    </recommendedName>
</protein>